<dbReference type="Gene3D" id="3.90.79.10">
    <property type="entry name" value="Nucleoside Triphosphate Pyrophosphohydrolase"/>
    <property type="match status" value="1"/>
</dbReference>
<evidence type="ECO:0000256" key="2">
    <source>
        <dbReference type="ARBA" id="ARBA00022801"/>
    </source>
</evidence>
<dbReference type="EMBL" id="JAPZVP010000015">
    <property type="protein sequence ID" value="MDA1361635.1"/>
    <property type="molecule type" value="Genomic_DNA"/>
</dbReference>
<dbReference type="RefSeq" id="WP_270111657.1">
    <property type="nucleotide sequence ID" value="NZ_JAPZVP010000015.1"/>
</dbReference>
<evidence type="ECO:0000259" key="3">
    <source>
        <dbReference type="PROSITE" id="PS51462"/>
    </source>
</evidence>
<evidence type="ECO:0000313" key="4">
    <source>
        <dbReference type="EMBL" id="MDA1361635.1"/>
    </source>
</evidence>
<keyword evidence="5" id="KW-1185">Reference proteome</keyword>
<dbReference type="InterPro" id="IPR000086">
    <property type="entry name" value="NUDIX_hydrolase_dom"/>
</dbReference>
<evidence type="ECO:0000256" key="1">
    <source>
        <dbReference type="ARBA" id="ARBA00001946"/>
    </source>
</evidence>
<evidence type="ECO:0000313" key="5">
    <source>
        <dbReference type="Proteomes" id="UP001146067"/>
    </source>
</evidence>
<dbReference type="Pfam" id="PF00293">
    <property type="entry name" value="NUDIX"/>
    <property type="match status" value="1"/>
</dbReference>
<keyword evidence="2" id="KW-0378">Hydrolase</keyword>
<dbReference type="PROSITE" id="PS51462">
    <property type="entry name" value="NUDIX"/>
    <property type="match status" value="1"/>
</dbReference>
<feature type="domain" description="Nudix hydrolase" evidence="3">
    <location>
        <begin position="27"/>
        <end position="156"/>
    </location>
</feature>
<name>A0A9X3PDS5_9ACTN</name>
<sequence length="157" mass="17156">MRHIRLPAPILRLVAPGMRLWWKIRKPATFGVKALLLHPDGSGRFLVVRHSYSDPSRWGLPGGGYKPAGESPEQAISREVAEELALVLPAEAFTALETVATTLEGKRDTLTILRAVAPDEQVSLSPELAEARWIDDVRQLGSAPVSRWLIAAVSHPG</sequence>
<protein>
    <submittedName>
        <fullName evidence="4">NUDIX domain-containing protein</fullName>
    </submittedName>
</protein>
<gene>
    <name evidence="4" type="ORF">O1R50_18550</name>
</gene>
<dbReference type="AlphaFoldDB" id="A0A9X3PDS5"/>
<dbReference type="GO" id="GO:0016787">
    <property type="term" value="F:hydrolase activity"/>
    <property type="evidence" value="ECO:0007669"/>
    <property type="project" value="UniProtKB-KW"/>
</dbReference>
<dbReference type="PANTHER" id="PTHR43046">
    <property type="entry name" value="GDP-MANNOSE MANNOSYL HYDROLASE"/>
    <property type="match status" value="1"/>
</dbReference>
<comment type="cofactor">
    <cofactor evidence="1">
        <name>Mg(2+)</name>
        <dbReference type="ChEBI" id="CHEBI:18420"/>
    </cofactor>
</comment>
<proteinExistence type="predicted"/>
<reference evidence="4" key="1">
    <citation type="submission" date="2022-12" db="EMBL/GenBank/DDBJ databases">
        <title>Gycomyces niveus sp.nov.,a novel actinomycete isolated from soil in Shouguan.</title>
        <authorList>
            <person name="Yang X."/>
        </authorList>
    </citation>
    <scope>NUCLEOTIDE SEQUENCE</scope>
    <source>
        <strain evidence="4">NEAU-A15</strain>
    </source>
</reference>
<dbReference type="Proteomes" id="UP001146067">
    <property type="component" value="Unassembled WGS sequence"/>
</dbReference>
<accession>A0A9X3PDS5</accession>
<comment type="caution">
    <text evidence="4">The sequence shown here is derived from an EMBL/GenBank/DDBJ whole genome shotgun (WGS) entry which is preliminary data.</text>
</comment>
<dbReference type="SUPFAM" id="SSF55811">
    <property type="entry name" value="Nudix"/>
    <property type="match status" value="1"/>
</dbReference>
<dbReference type="InterPro" id="IPR015797">
    <property type="entry name" value="NUDIX_hydrolase-like_dom_sf"/>
</dbReference>
<organism evidence="4 5">
    <name type="scientific">Glycomyces luteolus</name>
    <dbReference type="NCBI Taxonomy" id="2670330"/>
    <lineage>
        <taxon>Bacteria</taxon>
        <taxon>Bacillati</taxon>
        <taxon>Actinomycetota</taxon>
        <taxon>Actinomycetes</taxon>
        <taxon>Glycomycetales</taxon>
        <taxon>Glycomycetaceae</taxon>
        <taxon>Glycomyces</taxon>
    </lineage>
</organism>
<dbReference type="PANTHER" id="PTHR43046:SF14">
    <property type="entry name" value="MUTT_NUDIX FAMILY PROTEIN"/>
    <property type="match status" value="1"/>
</dbReference>